<dbReference type="GO" id="GO:0005524">
    <property type="term" value="F:ATP binding"/>
    <property type="evidence" value="ECO:0007669"/>
    <property type="project" value="UniProtKB-KW"/>
</dbReference>
<sequence>MDNYEKIQEIGKGSFGSVSKIKRKADGKVLVWKELNYGKMSDKEKQQLVSEVNILRELKHPNIVRYYDRIIDKDQAKIYIVMEYCEGGDMAALIKKHKRDKEFVSEEKIWKILAQIVSGLYSCHRKKEGNRILHRDLKPGNVFFDSSGNVRIGDFGLSRMMGEESVYAQTHVGTPYYMSPEQISDQKYNEKSDIWSAGCVIYELSALRAPFEATNQIQLAMKIKSGKIERIPTQYSDELFKVIQSMMSLEKDQRPSVDDLMTIPKISHFLKENQMKEIISQSQRKEEELMKKDKMIKKREAEIEKIMKELDEKDLQLKEMEEKLLARQQKLQLSTTPLIKTEKSYVEDSPKISNHATRRPESSRRVSGTSQSRDSLPQQREQTKYNLENYKNNEIYLSNDNFQKPKLLDKNYQMIPDRKLKLNKKKHYYPLQEKKLIQNLLFSETKRQQQNQSQIIIKQSSRDRNQYNGITNGSYEQNNQNVSGSYDYNNGSFQKYRVDTSQERRKNEYQPVRRTSMGGQSGNISTPASTSQSSKNIRNALEEITQKIQNKYLN</sequence>
<proteinExistence type="inferred from homology"/>
<dbReference type="CDD" id="cd08217">
    <property type="entry name" value="STKc_Nek2"/>
    <property type="match status" value="1"/>
</dbReference>
<dbReference type="InParanoid" id="A0A077ZN40"/>
<dbReference type="PROSITE" id="PS00108">
    <property type="entry name" value="PROTEIN_KINASE_ST"/>
    <property type="match status" value="1"/>
</dbReference>
<dbReference type="GO" id="GO:0004674">
    <property type="term" value="F:protein serine/threonine kinase activity"/>
    <property type="evidence" value="ECO:0007669"/>
    <property type="project" value="UniProtKB-KW"/>
</dbReference>
<dbReference type="FunFam" id="3.30.200.20:FF:000097">
    <property type="entry name" value="Probable serine/threonine-protein kinase nek1"/>
    <property type="match status" value="1"/>
</dbReference>
<evidence type="ECO:0000256" key="4">
    <source>
        <dbReference type="ARBA" id="ARBA00022679"/>
    </source>
</evidence>
<feature type="region of interest" description="Disordered" evidence="11">
    <location>
        <begin position="472"/>
        <end position="535"/>
    </location>
</feature>
<evidence type="ECO:0000313" key="13">
    <source>
        <dbReference type="EMBL" id="CDW71333.1"/>
    </source>
</evidence>
<dbReference type="AlphaFoldDB" id="A0A077ZN40"/>
<dbReference type="InterPro" id="IPR000719">
    <property type="entry name" value="Prot_kinase_dom"/>
</dbReference>
<dbReference type="SMART" id="SM00220">
    <property type="entry name" value="S_TKc"/>
    <property type="match status" value="1"/>
</dbReference>
<dbReference type="InterPro" id="IPR008271">
    <property type="entry name" value="Ser/Thr_kinase_AS"/>
</dbReference>
<dbReference type="FunCoup" id="A0A077ZN40">
    <property type="interactions" value="25"/>
</dbReference>
<dbReference type="Gene3D" id="1.10.510.10">
    <property type="entry name" value="Transferase(Phosphotransferase) domain 1"/>
    <property type="match status" value="1"/>
</dbReference>
<feature type="compositionally biased region" description="Polar residues" evidence="11">
    <location>
        <begin position="522"/>
        <end position="535"/>
    </location>
</feature>
<keyword evidence="6 13" id="KW-0418">Kinase</keyword>
<evidence type="ECO:0000256" key="5">
    <source>
        <dbReference type="ARBA" id="ARBA00022741"/>
    </source>
</evidence>
<evidence type="ECO:0000313" key="14">
    <source>
        <dbReference type="Proteomes" id="UP000039865"/>
    </source>
</evidence>
<evidence type="ECO:0000256" key="6">
    <source>
        <dbReference type="ARBA" id="ARBA00022777"/>
    </source>
</evidence>
<gene>
    <name evidence="13" type="primary">Contig10742.g11492</name>
    <name evidence="13" type="ORF">STYLEM_276</name>
</gene>
<keyword evidence="14" id="KW-1185">Reference proteome</keyword>
<evidence type="ECO:0000256" key="8">
    <source>
        <dbReference type="ARBA" id="ARBA00047899"/>
    </source>
</evidence>
<comment type="similarity">
    <text evidence="1">Belongs to the protein kinase superfamily. NEK Ser/Thr protein kinase family. NIMA subfamily.</text>
</comment>
<feature type="compositionally biased region" description="Polar residues" evidence="11">
    <location>
        <begin position="365"/>
        <end position="382"/>
    </location>
</feature>
<protein>
    <recommendedName>
        <fullName evidence="2">non-specific serine/threonine protein kinase</fullName>
        <ecNumber evidence="2">2.7.11.1</ecNumber>
    </recommendedName>
</protein>
<dbReference type="PROSITE" id="PS50011">
    <property type="entry name" value="PROTEIN_KINASE_DOM"/>
    <property type="match status" value="1"/>
</dbReference>
<evidence type="ECO:0000256" key="2">
    <source>
        <dbReference type="ARBA" id="ARBA00012513"/>
    </source>
</evidence>
<feature type="compositionally biased region" description="Polar residues" evidence="11">
    <location>
        <begin position="472"/>
        <end position="493"/>
    </location>
</feature>
<name>A0A077ZN40_STYLE</name>
<dbReference type="SUPFAM" id="SSF56112">
    <property type="entry name" value="Protein kinase-like (PK-like)"/>
    <property type="match status" value="1"/>
</dbReference>
<evidence type="ECO:0000256" key="10">
    <source>
        <dbReference type="SAM" id="Coils"/>
    </source>
</evidence>
<feature type="coiled-coil region" evidence="10">
    <location>
        <begin position="296"/>
        <end position="330"/>
    </location>
</feature>
<keyword evidence="4" id="KW-0808">Transferase</keyword>
<organism evidence="13 14">
    <name type="scientific">Stylonychia lemnae</name>
    <name type="common">Ciliate</name>
    <dbReference type="NCBI Taxonomy" id="5949"/>
    <lineage>
        <taxon>Eukaryota</taxon>
        <taxon>Sar</taxon>
        <taxon>Alveolata</taxon>
        <taxon>Ciliophora</taxon>
        <taxon>Intramacronucleata</taxon>
        <taxon>Spirotrichea</taxon>
        <taxon>Stichotrichia</taxon>
        <taxon>Sporadotrichida</taxon>
        <taxon>Oxytrichidae</taxon>
        <taxon>Stylonychinae</taxon>
        <taxon>Stylonychia</taxon>
    </lineage>
</organism>
<keyword evidence="5" id="KW-0547">Nucleotide-binding</keyword>
<dbReference type="Proteomes" id="UP000039865">
    <property type="component" value="Unassembled WGS sequence"/>
</dbReference>
<keyword evidence="3" id="KW-0723">Serine/threonine-protein kinase</keyword>
<dbReference type="PANTHER" id="PTHR44899:SF10">
    <property type="entry name" value="NIMA-RELATED KINASE 2"/>
    <property type="match status" value="1"/>
</dbReference>
<keyword evidence="10" id="KW-0175">Coiled coil</keyword>
<dbReference type="Pfam" id="PF00069">
    <property type="entry name" value="Pkinase"/>
    <property type="match status" value="1"/>
</dbReference>
<dbReference type="OMA" id="GASEDKM"/>
<feature type="domain" description="Protein kinase" evidence="12">
    <location>
        <begin position="4"/>
        <end position="270"/>
    </location>
</feature>
<feature type="compositionally biased region" description="Basic and acidic residues" evidence="11">
    <location>
        <begin position="496"/>
        <end position="508"/>
    </location>
</feature>
<evidence type="ECO:0000256" key="1">
    <source>
        <dbReference type="ARBA" id="ARBA00010886"/>
    </source>
</evidence>
<feature type="region of interest" description="Disordered" evidence="11">
    <location>
        <begin position="342"/>
        <end position="382"/>
    </location>
</feature>
<dbReference type="PANTHER" id="PTHR44899">
    <property type="entry name" value="CAMK FAMILY PROTEIN KINASE"/>
    <property type="match status" value="1"/>
</dbReference>
<dbReference type="Gene3D" id="3.30.200.20">
    <property type="entry name" value="Phosphorylase Kinase, domain 1"/>
    <property type="match status" value="2"/>
</dbReference>
<dbReference type="EC" id="2.7.11.1" evidence="2"/>
<evidence type="ECO:0000259" key="12">
    <source>
        <dbReference type="PROSITE" id="PS50011"/>
    </source>
</evidence>
<evidence type="ECO:0000256" key="11">
    <source>
        <dbReference type="SAM" id="MobiDB-lite"/>
    </source>
</evidence>
<dbReference type="InterPro" id="IPR011009">
    <property type="entry name" value="Kinase-like_dom_sf"/>
</dbReference>
<keyword evidence="7" id="KW-0067">ATP-binding</keyword>
<comment type="catalytic activity">
    <reaction evidence="9">
        <text>L-seryl-[protein] + ATP = O-phospho-L-seryl-[protein] + ADP + H(+)</text>
        <dbReference type="Rhea" id="RHEA:17989"/>
        <dbReference type="Rhea" id="RHEA-COMP:9863"/>
        <dbReference type="Rhea" id="RHEA-COMP:11604"/>
        <dbReference type="ChEBI" id="CHEBI:15378"/>
        <dbReference type="ChEBI" id="CHEBI:29999"/>
        <dbReference type="ChEBI" id="CHEBI:30616"/>
        <dbReference type="ChEBI" id="CHEBI:83421"/>
        <dbReference type="ChEBI" id="CHEBI:456216"/>
        <dbReference type="EC" id="2.7.11.1"/>
    </reaction>
</comment>
<dbReference type="OrthoDB" id="248923at2759"/>
<reference evidence="13 14" key="1">
    <citation type="submission" date="2014-06" db="EMBL/GenBank/DDBJ databases">
        <authorList>
            <person name="Swart Estienne"/>
        </authorList>
    </citation>
    <scope>NUCLEOTIDE SEQUENCE [LARGE SCALE GENOMIC DNA]</scope>
    <source>
        <strain evidence="13 14">130c</strain>
    </source>
</reference>
<dbReference type="EMBL" id="CCKQ01000272">
    <property type="protein sequence ID" value="CDW71333.1"/>
    <property type="molecule type" value="Genomic_DNA"/>
</dbReference>
<comment type="catalytic activity">
    <reaction evidence="8">
        <text>L-threonyl-[protein] + ATP = O-phospho-L-threonyl-[protein] + ADP + H(+)</text>
        <dbReference type="Rhea" id="RHEA:46608"/>
        <dbReference type="Rhea" id="RHEA-COMP:11060"/>
        <dbReference type="Rhea" id="RHEA-COMP:11605"/>
        <dbReference type="ChEBI" id="CHEBI:15378"/>
        <dbReference type="ChEBI" id="CHEBI:30013"/>
        <dbReference type="ChEBI" id="CHEBI:30616"/>
        <dbReference type="ChEBI" id="CHEBI:61977"/>
        <dbReference type="ChEBI" id="CHEBI:456216"/>
        <dbReference type="EC" id="2.7.11.1"/>
    </reaction>
</comment>
<accession>A0A077ZN40</accession>
<evidence type="ECO:0000256" key="3">
    <source>
        <dbReference type="ARBA" id="ARBA00022527"/>
    </source>
</evidence>
<dbReference type="InterPro" id="IPR051131">
    <property type="entry name" value="NEK_Ser/Thr_kinase_NIMA"/>
</dbReference>
<evidence type="ECO:0000256" key="7">
    <source>
        <dbReference type="ARBA" id="ARBA00022840"/>
    </source>
</evidence>
<evidence type="ECO:0000256" key="9">
    <source>
        <dbReference type="ARBA" id="ARBA00048679"/>
    </source>
</evidence>